<evidence type="ECO:0000256" key="2">
    <source>
        <dbReference type="ARBA" id="ARBA00023125"/>
    </source>
</evidence>
<sequence>MVGAMTPRVRRDPAEARRLILEAAERLLATGGVAAVQVRAVAARVGITDAAVNHHFGNRDRLLEALLKHGGVRLKERLEKVGGDDIGQIVGSLAAVYADGYAELALALHQSGWRDPGSGMLSPVVDALCARGQVDRRQVQLAVAALHQGVALDPVVGAEFRRSAGLEDATSADTLAWWTEVLARTLGR</sequence>
<keyword evidence="7" id="KW-1185">Reference proteome</keyword>
<dbReference type="SUPFAM" id="SSF46689">
    <property type="entry name" value="Homeodomain-like"/>
    <property type="match status" value="1"/>
</dbReference>
<evidence type="ECO:0000256" key="1">
    <source>
        <dbReference type="ARBA" id="ARBA00023015"/>
    </source>
</evidence>
<evidence type="ECO:0000313" key="6">
    <source>
        <dbReference type="EMBL" id="MQY07505.1"/>
    </source>
</evidence>
<feature type="DNA-binding region" description="H-T-H motif" evidence="4">
    <location>
        <begin position="37"/>
        <end position="56"/>
    </location>
</feature>
<dbReference type="AlphaFoldDB" id="A0A7K0C210"/>
<dbReference type="PANTHER" id="PTHR30055:SF234">
    <property type="entry name" value="HTH-TYPE TRANSCRIPTIONAL REGULATOR BETI"/>
    <property type="match status" value="1"/>
</dbReference>
<gene>
    <name evidence="6" type="ORF">ACRB68_56060</name>
</gene>
<evidence type="ECO:0000256" key="3">
    <source>
        <dbReference type="ARBA" id="ARBA00023163"/>
    </source>
</evidence>
<keyword evidence="2 4" id="KW-0238">DNA-binding</keyword>
<organism evidence="6 7">
    <name type="scientific">Actinomadura macrotermitis</name>
    <dbReference type="NCBI Taxonomy" id="2585200"/>
    <lineage>
        <taxon>Bacteria</taxon>
        <taxon>Bacillati</taxon>
        <taxon>Actinomycetota</taxon>
        <taxon>Actinomycetes</taxon>
        <taxon>Streptosporangiales</taxon>
        <taxon>Thermomonosporaceae</taxon>
        <taxon>Actinomadura</taxon>
    </lineage>
</organism>
<dbReference type="PRINTS" id="PR00455">
    <property type="entry name" value="HTHTETR"/>
</dbReference>
<keyword evidence="3" id="KW-0804">Transcription</keyword>
<dbReference type="PROSITE" id="PS50977">
    <property type="entry name" value="HTH_TETR_2"/>
    <property type="match status" value="1"/>
</dbReference>
<protein>
    <recommendedName>
        <fullName evidence="5">HTH tetR-type domain-containing protein</fullName>
    </recommendedName>
</protein>
<feature type="domain" description="HTH tetR-type" evidence="5">
    <location>
        <begin position="14"/>
        <end position="74"/>
    </location>
</feature>
<dbReference type="InterPro" id="IPR001647">
    <property type="entry name" value="HTH_TetR"/>
</dbReference>
<dbReference type="GO" id="GO:0003700">
    <property type="term" value="F:DNA-binding transcription factor activity"/>
    <property type="evidence" value="ECO:0007669"/>
    <property type="project" value="TreeGrafter"/>
</dbReference>
<dbReference type="Proteomes" id="UP000487268">
    <property type="component" value="Unassembled WGS sequence"/>
</dbReference>
<dbReference type="Gene3D" id="1.10.357.10">
    <property type="entry name" value="Tetracycline Repressor, domain 2"/>
    <property type="match status" value="1"/>
</dbReference>
<evidence type="ECO:0000313" key="7">
    <source>
        <dbReference type="Proteomes" id="UP000487268"/>
    </source>
</evidence>
<dbReference type="EMBL" id="WEGH01000003">
    <property type="protein sequence ID" value="MQY07505.1"/>
    <property type="molecule type" value="Genomic_DNA"/>
</dbReference>
<evidence type="ECO:0000256" key="4">
    <source>
        <dbReference type="PROSITE-ProRule" id="PRU00335"/>
    </source>
</evidence>
<evidence type="ECO:0000259" key="5">
    <source>
        <dbReference type="PROSITE" id="PS50977"/>
    </source>
</evidence>
<dbReference type="InterPro" id="IPR009057">
    <property type="entry name" value="Homeodomain-like_sf"/>
</dbReference>
<dbReference type="PANTHER" id="PTHR30055">
    <property type="entry name" value="HTH-TYPE TRANSCRIPTIONAL REGULATOR RUTR"/>
    <property type="match status" value="1"/>
</dbReference>
<proteinExistence type="predicted"/>
<name>A0A7K0C210_9ACTN</name>
<accession>A0A7K0C210</accession>
<dbReference type="InterPro" id="IPR050109">
    <property type="entry name" value="HTH-type_TetR-like_transc_reg"/>
</dbReference>
<keyword evidence="1" id="KW-0805">Transcription regulation</keyword>
<dbReference type="Pfam" id="PF00440">
    <property type="entry name" value="TetR_N"/>
    <property type="match status" value="1"/>
</dbReference>
<reference evidence="6 7" key="1">
    <citation type="submission" date="2019-10" db="EMBL/GenBank/DDBJ databases">
        <title>Actinomadura rubteroloni sp. nov. and Actinomadura macrotermitis sp. nov., isolated from the gut of fungus growing-termite Macrotermes natalensis.</title>
        <authorList>
            <person name="Benndorf R."/>
            <person name="Martin K."/>
            <person name="Kuefner M."/>
            <person name="De Beer W."/>
            <person name="Kaster A.-K."/>
            <person name="Vollmers J."/>
            <person name="Poulsen M."/>
            <person name="Beemelmanns C."/>
        </authorList>
    </citation>
    <scope>NUCLEOTIDE SEQUENCE [LARGE SCALE GENOMIC DNA]</scope>
    <source>
        <strain evidence="6 7">RB68</strain>
    </source>
</reference>
<comment type="caution">
    <text evidence="6">The sequence shown here is derived from an EMBL/GenBank/DDBJ whole genome shotgun (WGS) entry which is preliminary data.</text>
</comment>
<dbReference type="GO" id="GO:0000976">
    <property type="term" value="F:transcription cis-regulatory region binding"/>
    <property type="evidence" value="ECO:0007669"/>
    <property type="project" value="TreeGrafter"/>
</dbReference>